<dbReference type="KEGG" id="pht:BLM14_14245"/>
<dbReference type="InterPro" id="IPR047216">
    <property type="entry name" value="Endonuclease_DUF559_bact"/>
</dbReference>
<dbReference type="CDD" id="cd01038">
    <property type="entry name" value="Endonuclease_DUF559"/>
    <property type="match status" value="1"/>
</dbReference>
<name>A0A2N9VSY1_9HYPH</name>
<dbReference type="AlphaFoldDB" id="A0A2N9VSY1"/>
<evidence type="ECO:0000313" key="2">
    <source>
        <dbReference type="EMBL" id="PIO42599.1"/>
    </source>
</evidence>
<comment type="caution">
    <text evidence="2">The sequence shown here is derived from an EMBL/GenBank/DDBJ whole genome shotgun (WGS) entry which is preliminary data.</text>
</comment>
<gene>
    <name evidence="2" type="ORF">B5P45_24705</name>
</gene>
<protein>
    <recommendedName>
        <fullName evidence="1">DUF559 domain-containing protein</fullName>
    </recommendedName>
</protein>
<keyword evidence="3" id="KW-1185">Reference proteome</keyword>
<dbReference type="EMBL" id="MZMT01000053">
    <property type="protein sequence ID" value="PIO42599.1"/>
    <property type="molecule type" value="Genomic_DNA"/>
</dbReference>
<dbReference type="SUPFAM" id="SSF52980">
    <property type="entry name" value="Restriction endonuclease-like"/>
    <property type="match status" value="1"/>
</dbReference>
<dbReference type="PANTHER" id="PTHR38590">
    <property type="entry name" value="BLL0828 PROTEIN"/>
    <property type="match status" value="1"/>
</dbReference>
<dbReference type="PANTHER" id="PTHR38590:SF1">
    <property type="entry name" value="BLL0828 PROTEIN"/>
    <property type="match status" value="1"/>
</dbReference>
<evidence type="ECO:0000259" key="1">
    <source>
        <dbReference type="Pfam" id="PF04480"/>
    </source>
</evidence>
<dbReference type="Gene3D" id="3.40.960.10">
    <property type="entry name" value="VSR Endonuclease"/>
    <property type="match status" value="1"/>
</dbReference>
<accession>A0A2N9VSY1</accession>
<organism evidence="2 3">
    <name type="scientific">Phyllobacterium zundukense</name>
    <dbReference type="NCBI Taxonomy" id="1867719"/>
    <lineage>
        <taxon>Bacteria</taxon>
        <taxon>Pseudomonadati</taxon>
        <taxon>Pseudomonadota</taxon>
        <taxon>Alphaproteobacteria</taxon>
        <taxon>Hyphomicrobiales</taxon>
        <taxon>Phyllobacteriaceae</taxon>
        <taxon>Phyllobacterium</taxon>
    </lineage>
</organism>
<feature type="domain" description="DUF559" evidence="1">
    <location>
        <begin position="10"/>
        <end position="111"/>
    </location>
</feature>
<dbReference type="Proteomes" id="UP000232163">
    <property type="component" value="Unassembled WGS sequence"/>
</dbReference>
<dbReference type="InterPro" id="IPR011335">
    <property type="entry name" value="Restrct_endonuc-II-like"/>
</dbReference>
<proteinExistence type="predicted"/>
<dbReference type="InterPro" id="IPR007569">
    <property type="entry name" value="DUF559"/>
</dbReference>
<reference evidence="3" key="1">
    <citation type="journal article" date="2017" name="Int J Environ Stud">
        <title>Does the Miocene-Pliocene relict legume Oxytropis triphylla form nitrogen-fixing nodules with a combination of bacterial strains?</title>
        <authorList>
            <person name="Safronova V."/>
            <person name="Belimov A."/>
            <person name="Sazanova A."/>
            <person name="Kuznetsova I."/>
            <person name="Popova J."/>
            <person name="Andronov E."/>
            <person name="Verkhozina A."/>
            <person name="Tikhonovich I."/>
        </authorList>
    </citation>
    <scope>NUCLEOTIDE SEQUENCE [LARGE SCALE GENOMIC DNA]</scope>
    <source>
        <strain evidence="3">Tri-38</strain>
    </source>
</reference>
<sequence>MRQNTPPIIRTYARKMRRDATLAENILWQAIRNNQLGGLKFKRQAPLLGYIVDFVCFRSKLIIELDGSHSGCNSDLERDKCLNASSFKTLRFWNDEIIRNLDGVCSQILHEANKRQSWVHIPLSGDF</sequence>
<dbReference type="OrthoDB" id="9798754at2"/>
<dbReference type="Pfam" id="PF04480">
    <property type="entry name" value="DUF559"/>
    <property type="match status" value="1"/>
</dbReference>
<evidence type="ECO:0000313" key="3">
    <source>
        <dbReference type="Proteomes" id="UP000232163"/>
    </source>
</evidence>